<comment type="caution">
    <text evidence="2">The sequence shown here is derived from an EMBL/GenBank/DDBJ whole genome shotgun (WGS) entry which is preliminary data.</text>
</comment>
<protein>
    <submittedName>
        <fullName evidence="2">Uncharacterized protein</fullName>
    </submittedName>
</protein>
<evidence type="ECO:0000313" key="3">
    <source>
        <dbReference type="Proteomes" id="UP000176186"/>
    </source>
</evidence>
<dbReference type="STRING" id="1798401.A2363_01990"/>
<sequence length="148" mass="15708">MNDAAPGANNPVYPNPSPGEPVVGAAGIHKEAESVVMTPETPMVKEYGREVDSLPKEVASAGVTIHPTTIPIPQPAASLGVTPGPANIPMPSATVTLPLTDDQIAQGLSKSILTSWRWLAEWCLRRLKQVHIGLQYVKGRLVRVSSKS</sequence>
<dbReference type="EMBL" id="MFKE01000019">
    <property type="protein sequence ID" value="OGG34971.1"/>
    <property type="molecule type" value="Genomic_DNA"/>
</dbReference>
<evidence type="ECO:0000256" key="1">
    <source>
        <dbReference type="SAM" id="MobiDB-lite"/>
    </source>
</evidence>
<dbReference type="Proteomes" id="UP000176186">
    <property type="component" value="Unassembled WGS sequence"/>
</dbReference>
<name>A0A1F6BDD1_9BACT</name>
<reference evidence="2 3" key="1">
    <citation type="journal article" date="2016" name="Nat. Commun.">
        <title>Thousands of microbial genomes shed light on interconnected biogeochemical processes in an aquifer system.</title>
        <authorList>
            <person name="Anantharaman K."/>
            <person name="Brown C.T."/>
            <person name="Hug L.A."/>
            <person name="Sharon I."/>
            <person name="Castelle C.J."/>
            <person name="Probst A.J."/>
            <person name="Thomas B.C."/>
            <person name="Singh A."/>
            <person name="Wilkins M.J."/>
            <person name="Karaoz U."/>
            <person name="Brodie E.L."/>
            <person name="Williams K.H."/>
            <person name="Hubbard S.S."/>
            <person name="Banfield J.F."/>
        </authorList>
    </citation>
    <scope>NUCLEOTIDE SEQUENCE [LARGE SCALE GENOMIC DNA]</scope>
</reference>
<feature type="region of interest" description="Disordered" evidence="1">
    <location>
        <begin position="1"/>
        <end position="23"/>
    </location>
</feature>
<dbReference type="AlphaFoldDB" id="A0A1F6BDD1"/>
<evidence type="ECO:0000313" key="2">
    <source>
        <dbReference type="EMBL" id="OGG34971.1"/>
    </source>
</evidence>
<organism evidence="2 3">
    <name type="scientific">Candidatus Gottesmanbacteria bacterium RIFOXYB1_FULL_47_11</name>
    <dbReference type="NCBI Taxonomy" id="1798401"/>
    <lineage>
        <taxon>Bacteria</taxon>
        <taxon>Candidatus Gottesmaniibacteriota</taxon>
    </lineage>
</organism>
<accession>A0A1F6BDD1</accession>
<gene>
    <name evidence="2" type="ORF">A2363_01990</name>
</gene>
<proteinExistence type="predicted"/>